<accession>A0A6G1K5B6</accession>
<protein>
    <submittedName>
        <fullName evidence="1">Uncharacterized protein</fullName>
    </submittedName>
</protein>
<dbReference type="OrthoDB" id="2116389at2759"/>
<evidence type="ECO:0000313" key="2">
    <source>
        <dbReference type="Proteomes" id="UP000799428"/>
    </source>
</evidence>
<sequence>MAWNNDNYDKDVEKVGMGMTAGHYADDGAVAGETFVQGDGMYAKLQRLAGRFNVEQRGIERVPEDERDDTSLLNVGTMVHTLFQPTHQPSKI</sequence>
<proteinExistence type="predicted"/>
<name>A0A6G1K5B6_9PLEO</name>
<dbReference type="AlphaFoldDB" id="A0A6G1K5B6"/>
<gene>
    <name evidence="1" type="ORF">K504DRAFT_468390</name>
</gene>
<organism evidence="1 2">
    <name type="scientific">Pleomassaria siparia CBS 279.74</name>
    <dbReference type="NCBI Taxonomy" id="1314801"/>
    <lineage>
        <taxon>Eukaryota</taxon>
        <taxon>Fungi</taxon>
        <taxon>Dikarya</taxon>
        <taxon>Ascomycota</taxon>
        <taxon>Pezizomycotina</taxon>
        <taxon>Dothideomycetes</taxon>
        <taxon>Pleosporomycetidae</taxon>
        <taxon>Pleosporales</taxon>
        <taxon>Pleomassariaceae</taxon>
        <taxon>Pleomassaria</taxon>
    </lineage>
</organism>
<dbReference type="EMBL" id="MU005772">
    <property type="protein sequence ID" value="KAF2707998.1"/>
    <property type="molecule type" value="Genomic_DNA"/>
</dbReference>
<dbReference type="Proteomes" id="UP000799428">
    <property type="component" value="Unassembled WGS sequence"/>
</dbReference>
<evidence type="ECO:0000313" key="1">
    <source>
        <dbReference type="EMBL" id="KAF2707998.1"/>
    </source>
</evidence>
<keyword evidence="2" id="KW-1185">Reference proteome</keyword>
<reference evidence="1" key="1">
    <citation type="journal article" date="2020" name="Stud. Mycol.">
        <title>101 Dothideomycetes genomes: a test case for predicting lifestyles and emergence of pathogens.</title>
        <authorList>
            <person name="Haridas S."/>
            <person name="Albert R."/>
            <person name="Binder M."/>
            <person name="Bloem J."/>
            <person name="Labutti K."/>
            <person name="Salamov A."/>
            <person name="Andreopoulos B."/>
            <person name="Baker S."/>
            <person name="Barry K."/>
            <person name="Bills G."/>
            <person name="Bluhm B."/>
            <person name="Cannon C."/>
            <person name="Castanera R."/>
            <person name="Culley D."/>
            <person name="Daum C."/>
            <person name="Ezra D."/>
            <person name="Gonzalez J."/>
            <person name="Henrissat B."/>
            <person name="Kuo A."/>
            <person name="Liang C."/>
            <person name="Lipzen A."/>
            <person name="Lutzoni F."/>
            <person name="Magnuson J."/>
            <person name="Mondo S."/>
            <person name="Nolan M."/>
            <person name="Ohm R."/>
            <person name="Pangilinan J."/>
            <person name="Park H.-J."/>
            <person name="Ramirez L."/>
            <person name="Alfaro M."/>
            <person name="Sun H."/>
            <person name="Tritt A."/>
            <person name="Yoshinaga Y."/>
            <person name="Zwiers L.-H."/>
            <person name="Turgeon B."/>
            <person name="Goodwin S."/>
            <person name="Spatafora J."/>
            <person name="Crous P."/>
            <person name="Grigoriev I."/>
        </authorList>
    </citation>
    <scope>NUCLEOTIDE SEQUENCE</scope>
    <source>
        <strain evidence="1">CBS 279.74</strain>
    </source>
</reference>